<dbReference type="InterPro" id="IPR003594">
    <property type="entry name" value="HATPase_dom"/>
</dbReference>
<dbReference type="PROSITE" id="PS50112">
    <property type="entry name" value="PAS"/>
    <property type="match status" value="1"/>
</dbReference>
<dbReference type="Proteomes" id="UP000006898">
    <property type="component" value="Chromosome"/>
</dbReference>
<dbReference type="SMART" id="SM00388">
    <property type="entry name" value="HisKA"/>
    <property type="match status" value="1"/>
</dbReference>
<dbReference type="PROSITE" id="PS50110">
    <property type="entry name" value="RESPONSE_REGULATORY"/>
    <property type="match status" value="3"/>
</dbReference>
<comment type="catalytic activity">
    <reaction evidence="1">
        <text>ATP + protein L-histidine = ADP + protein N-phospho-L-histidine.</text>
        <dbReference type="EC" id="2.7.13.3"/>
    </reaction>
</comment>
<dbReference type="SUPFAM" id="SSF55785">
    <property type="entry name" value="PYP-like sensor domain (PAS domain)"/>
    <property type="match status" value="1"/>
</dbReference>
<evidence type="ECO:0000259" key="10">
    <source>
        <dbReference type="PROSITE" id="PS50109"/>
    </source>
</evidence>
<evidence type="ECO:0000256" key="4">
    <source>
        <dbReference type="ARBA" id="ARBA00022679"/>
    </source>
</evidence>
<protein>
    <recommendedName>
        <fullName evidence="2">histidine kinase</fullName>
        <ecNumber evidence="2">2.7.13.3</ecNumber>
    </recommendedName>
</protein>
<dbReference type="InterPro" id="IPR013767">
    <property type="entry name" value="PAS_fold"/>
</dbReference>
<dbReference type="Pfam" id="PF00512">
    <property type="entry name" value="HisKA"/>
    <property type="match status" value="1"/>
</dbReference>
<keyword evidence="6 14" id="KW-0418">Kinase</keyword>
<feature type="domain" description="Response regulatory" evidence="11">
    <location>
        <begin position="8"/>
        <end position="128"/>
    </location>
</feature>
<dbReference type="InterPro" id="IPR005467">
    <property type="entry name" value="His_kinase_dom"/>
</dbReference>
<feature type="modified residue" description="4-aspartylphosphate" evidence="9">
    <location>
        <position position="187"/>
    </location>
</feature>
<dbReference type="SMART" id="SM00448">
    <property type="entry name" value="REC"/>
    <property type="match status" value="3"/>
</dbReference>
<evidence type="ECO:0000256" key="8">
    <source>
        <dbReference type="ARBA" id="ARBA00023012"/>
    </source>
</evidence>
<name>D5MGF6_METO1</name>
<evidence type="ECO:0000313" key="14">
    <source>
        <dbReference type="EMBL" id="CBE68837.1"/>
    </source>
</evidence>
<dbReference type="SUPFAM" id="SSF47384">
    <property type="entry name" value="Homodimeric domain of signal transducing histidine kinase"/>
    <property type="match status" value="1"/>
</dbReference>
<evidence type="ECO:0000256" key="2">
    <source>
        <dbReference type="ARBA" id="ARBA00012438"/>
    </source>
</evidence>
<feature type="domain" description="Response regulatory" evidence="11">
    <location>
        <begin position="655"/>
        <end position="771"/>
    </location>
</feature>
<dbReference type="PANTHER" id="PTHR43065:SF46">
    <property type="entry name" value="C4-DICARBOXYLATE TRANSPORT SENSOR PROTEIN DCTB"/>
    <property type="match status" value="1"/>
</dbReference>
<proteinExistence type="predicted"/>
<dbReference type="NCBIfam" id="TIGR00229">
    <property type="entry name" value="sensory_box"/>
    <property type="match status" value="1"/>
</dbReference>
<evidence type="ECO:0000256" key="3">
    <source>
        <dbReference type="ARBA" id="ARBA00022553"/>
    </source>
</evidence>
<feature type="modified residue" description="4-aspartylphosphate" evidence="9">
    <location>
        <position position="706"/>
    </location>
</feature>
<dbReference type="SUPFAM" id="SSF52172">
    <property type="entry name" value="CheY-like"/>
    <property type="match status" value="3"/>
</dbReference>
<dbReference type="eggNOG" id="COG0784">
    <property type="taxonomic scope" value="Bacteria"/>
</dbReference>
<dbReference type="CDD" id="cd00130">
    <property type="entry name" value="PAS"/>
    <property type="match status" value="1"/>
</dbReference>
<dbReference type="SMART" id="SM00091">
    <property type="entry name" value="PAS"/>
    <property type="match status" value="1"/>
</dbReference>
<dbReference type="GO" id="GO:0000155">
    <property type="term" value="F:phosphorelay sensor kinase activity"/>
    <property type="evidence" value="ECO:0007669"/>
    <property type="project" value="InterPro"/>
</dbReference>
<keyword evidence="7" id="KW-0067">ATP-binding</keyword>
<evidence type="ECO:0000256" key="6">
    <source>
        <dbReference type="ARBA" id="ARBA00022777"/>
    </source>
</evidence>
<dbReference type="CDD" id="cd00156">
    <property type="entry name" value="REC"/>
    <property type="match status" value="2"/>
</dbReference>
<dbReference type="InterPro" id="IPR011006">
    <property type="entry name" value="CheY-like_superfamily"/>
</dbReference>
<reference evidence="14 15" key="1">
    <citation type="journal article" date="2010" name="Nature">
        <title>Nitrite-driven anaerobic methane oxidation by oxygenic bacteria.</title>
        <authorList>
            <person name="Ettwig K.F."/>
            <person name="Butler M.K."/>
            <person name="Le Paslier D."/>
            <person name="Pelletier E."/>
            <person name="Mangenot S."/>
            <person name="Kuypers M.M.M."/>
            <person name="Schreiber F."/>
            <person name="Dutilh B.E."/>
            <person name="Zedelius J."/>
            <person name="de Beer D."/>
            <person name="Gloerich J."/>
            <person name="Wessels H.J.C.T."/>
            <person name="van Allen T."/>
            <person name="Luesken F."/>
            <person name="Wu M."/>
            <person name="van de Pas-Schoonen K.T."/>
            <person name="Op den Camp H.J.M."/>
            <person name="Janssen-Megens E.M."/>
            <person name="Francoijs K-J."/>
            <person name="Stunnenberg H."/>
            <person name="Weissenbach J."/>
            <person name="Jetten M.S.M."/>
            <person name="Strous M."/>
        </authorList>
    </citation>
    <scope>NUCLEOTIDE SEQUENCE [LARGE SCALE GENOMIC DNA]</scope>
</reference>
<dbReference type="InterPro" id="IPR004358">
    <property type="entry name" value="Sig_transdc_His_kin-like_C"/>
</dbReference>
<evidence type="ECO:0000256" key="9">
    <source>
        <dbReference type="PROSITE-ProRule" id="PRU00169"/>
    </source>
</evidence>
<dbReference type="AlphaFoldDB" id="D5MGF6"/>
<evidence type="ECO:0000259" key="13">
    <source>
        <dbReference type="PROSITE" id="PS50113"/>
    </source>
</evidence>
<dbReference type="GO" id="GO:0006355">
    <property type="term" value="P:regulation of DNA-templated transcription"/>
    <property type="evidence" value="ECO:0007669"/>
    <property type="project" value="InterPro"/>
</dbReference>
<dbReference type="InterPro" id="IPR036097">
    <property type="entry name" value="HisK_dim/P_sf"/>
</dbReference>
<dbReference type="PROSITE" id="PS50113">
    <property type="entry name" value="PAC"/>
    <property type="match status" value="1"/>
</dbReference>
<dbReference type="STRING" id="671143.DAMO_1779"/>
<keyword evidence="8" id="KW-0902">Two-component regulatory system</keyword>
<keyword evidence="4 14" id="KW-0808">Transferase</keyword>
<feature type="domain" description="PAS" evidence="12">
    <location>
        <begin position="274"/>
        <end position="344"/>
    </location>
</feature>
<dbReference type="SMART" id="SM00086">
    <property type="entry name" value="PAC"/>
    <property type="match status" value="1"/>
</dbReference>
<dbReference type="Gene3D" id="3.30.565.10">
    <property type="entry name" value="Histidine kinase-like ATPase, C-terminal domain"/>
    <property type="match status" value="1"/>
</dbReference>
<dbReference type="InterPro" id="IPR003661">
    <property type="entry name" value="HisK_dim/P_dom"/>
</dbReference>
<feature type="domain" description="PAC" evidence="13">
    <location>
        <begin position="348"/>
        <end position="399"/>
    </location>
</feature>
<feature type="domain" description="Histidine kinase" evidence="10">
    <location>
        <begin position="412"/>
        <end position="635"/>
    </location>
</feature>
<gene>
    <name evidence="14" type="ORF">DAMO_1779</name>
</gene>
<evidence type="ECO:0000256" key="1">
    <source>
        <dbReference type="ARBA" id="ARBA00000085"/>
    </source>
</evidence>
<sequence length="781" mass="86457">MTTGERPTAVVVNDDLSQLLLTSKLLEKDGLHVRPCRGAEEALAVMCEQGPPDVIVTDLYMPGVDGWRFCRLLRSPEYTAFNRIPILVVSWTFSGADAEQIAANLGANAFLSAPYEPSELRASVQALLEGRRPQLSMRTLIVEDSPMQSKILSRAFAAHGYTVFTASTGEEARRLFRDHSPQIAILDYHLPDITADRLLEEFKQAAVRMVAIMITANPSPELALQFMRMGADGHVRKPFDPEHLIDLCEKAWRERSLLAVEDLLEERTRQLRERERQYAQLFENANDVIYTHDLSGRFTAFNRMAEQITGYTRSEALTMHVAQVIAPEYLGLHHEITAQNVRGEISRDVCELEIVTRGGHRVPLEVSSGPIYRNGEVVGVQGIARDVSEQKRLEAQLRQAQKMEAIGTLAGGVAHDFNNLLTPILGYSRLLKLRGQPGEDVYQAAQVIEGAGERCAQLANRLLGFARGGKHQEMPVDLHTAAREVVDLLSRTIDKRITITQRLCVEQAVALGDPSQIQQVILNLAVNARDAMPHGGNLHFETDVVTLDNDYCRRNLGATVGDYVMLSVTDTGMGIPQEIQGRVFEPFFTTKEPGKGSGMGLAMVYGIVKNHGGTIRVYSEEGSGTSFKVYWPLATGVVPAPVSVEPTQPILGHGRILVVDDEEVVRTSSAELLRHMGYEVVTASDGQEAVDYYRQFGRQIDLIIIDMVMPRLSGADCFRALKAFEPNVKAILTTGFSLNEVAQQLLDEGMVGFLQKPYLINELSEVIAKALHHQDEGEDVV</sequence>
<dbReference type="Pfam" id="PF02518">
    <property type="entry name" value="HATPase_c"/>
    <property type="match status" value="1"/>
</dbReference>
<dbReference type="SUPFAM" id="SSF55874">
    <property type="entry name" value="ATPase domain of HSP90 chaperone/DNA topoisomerase II/histidine kinase"/>
    <property type="match status" value="1"/>
</dbReference>
<dbReference type="eggNOG" id="COG4191">
    <property type="taxonomic scope" value="Bacteria"/>
</dbReference>
<dbReference type="InterPro" id="IPR036890">
    <property type="entry name" value="HATPase_C_sf"/>
</dbReference>
<evidence type="ECO:0000256" key="5">
    <source>
        <dbReference type="ARBA" id="ARBA00022741"/>
    </source>
</evidence>
<feature type="modified residue" description="4-aspartylphosphate" evidence="9">
    <location>
        <position position="58"/>
    </location>
</feature>
<dbReference type="HOGENOM" id="CLU_000445_114_51_0"/>
<dbReference type="GO" id="GO:0005524">
    <property type="term" value="F:ATP binding"/>
    <property type="evidence" value="ECO:0007669"/>
    <property type="project" value="UniProtKB-KW"/>
</dbReference>
<evidence type="ECO:0000259" key="11">
    <source>
        <dbReference type="PROSITE" id="PS50110"/>
    </source>
</evidence>
<feature type="domain" description="Response regulatory" evidence="11">
    <location>
        <begin position="138"/>
        <end position="252"/>
    </location>
</feature>
<dbReference type="PROSITE" id="PS50109">
    <property type="entry name" value="HIS_KIN"/>
    <property type="match status" value="1"/>
</dbReference>
<dbReference type="Pfam" id="PF00989">
    <property type="entry name" value="PAS"/>
    <property type="match status" value="1"/>
</dbReference>
<dbReference type="SMART" id="SM00387">
    <property type="entry name" value="HATPase_c"/>
    <property type="match status" value="1"/>
</dbReference>
<dbReference type="eggNOG" id="COG2204">
    <property type="taxonomic scope" value="Bacteria"/>
</dbReference>
<dbReference type="InterPro" id="IPR000014">
    <property type="entry name" value="PAS"/>
</dbReference>
<dbReference type="EC" id="2.7.13.3" evidence="2"/>
<keyword evidence="3 9" id="KW-0597">Phosphoprotein</keyword>
<dbReference type="Gene3D" id="1.10.287.130">
    <property type="match status" value="1"/>
</dbReference>
<dbReference type="eggNOG" id="COG3706">
    <property type="taxonomic scope" value="Bacteria"/>
</dbReference>
<dbReference type="EMBL" id="FP565575">
    <property type="protein sequence ID" value="CBE68837.1"/>
    <property type="molecule type" value="Genomic_DNA"/>
</dbReference>
<dbReference type="KEGG" id="mox:DAMO_1779"/>
<dbReference type="PRINTS" id="PR00344">
    <property type="entry name" value="BCTRLSENSOR"/>
</dbReference>
<dbReference type="Gene3D" id="3.30.450.20">
    <property type="entry name" value="PAS domain"/>
    <property type="match status" value="1"/>
</dbReference>
<keyword evidence="5" id="KW-0547">Nucleotide-binding</keyword>
<dbReference type="CDD" id="cd00082">
    <property type="entry name" value="HisKA"/>
    <property type="match status" value="1"/>
</dbReference>
<dbReference type="InterPro" id="IPR001789">
    <property type="entry name" value="Sig_transdc_resp-reg_receiver"/>
</dbReference>
<evidence type="ECO:0000313" key="15">
    <source>
        <dbReference type="Proteomes" id="UP000006898"/>
    </source>
</evidence>
<dbReference type="InterPro" id="IPR035965">
    <property type="entry name" value="PAS-like_dom_sf"/>
</dbReference>
<organism evidence="14 15">
    <name type="scientific">Methylomirabilis oxygeniifera</name>
    <dbReference type="NCBI Taxonomy" id="671143"/>
    <lineage>
        <taxon>Bacteria</taxon>
        <taxon>Candidatus Methylomirabilota</taxon>
        <taxon>Candidatus Methylomirabilia</taxon>
        <taxon>Candidatus Methylomirabilales</taxon>
        <taxon>Candidatus Methylomirabilaceae</taxon>
        <taxon>Candidatus Methylomirabilis</taxon>
    </lineage>
</organism>
<evidence type="ECO:0000259" key="12">
    <source>
        <dbReference type="PROSITE" id="PS50112"/>
    </source>
</evidence>
<dbReference type="InterPro" id="IPR000700">
    <property type="entry name" value="PAS-assoc_C"/>
</dbReference>
<dbReference type="Pfam" id="PF00072">
    <property type="entry name" value="Response_reg"/>
    <property type="match status" value="3"/>
</dbReference>
<dbReference type="PANTHER" id="PTHR43065">
    <property type="entry name" value="SENSOR HISTIDINE KINASE"/>
    <property type="match status" value="1"/>
</dbReference>
<accession>D5MGF6</accession>
<evidence type="ECO:0000256" key="7">
    <source>
        <dbReference type="ARBA" id="ARBA00022840"/>
    </source>
</evidence>
<dbReference type="Gene3D" id="3.40.50.2300">
    <property type="match status" value="3"/>
</dbReference>
<dbReference type="InterPro" id="IPR001610">
    <property type="entry name" value="PAC"/>
</dbReference>